<name>A0A922L2E1_DERFA</name>
<organism evidence="1 2">
    <name type="scientific">Dermatophagoides farinae</name>
    <name type="common">American house dust mite</name>
    <dbReference type="NCBI Taxonomy" id="6954"/>
    <lineage>
        <taxon>Eukaryota</taxon>
        <taxon>Metazoa</taxon>
        <taxon>Ecdysozoa</taxon>
        <taxon>Arthropoda</taxon>
        <taxon>Chelicerata</taxon>
        <taxon>Arachnida</taxon>
        <taxon>Acari</taxon>
        <taxon>Acariformes</taxon>
        <taxon>Sarcoptiformes</taxon>
        <taxon>Astigmata</taxon>
        <taxon>Psoroptidia</taxon>
        <taxon>Analgoidea</taxon>
        <taxon>Pyroglyphidae</taxon>
        <taxon>Dermatophagoidinae</taxon>
        <taxon>Dermatophagoides</taxon>
    </lineage>
</organism>
<accession>A0A922L2E1</accession>
<dbReference type="AlphaFoldDB" id="A0A922L2E1"/>
<evidence type="ECO:0000313" key="2">
    <source>
        <dbReference type="Proteomes" id="UP000790347"/>
    </source>
</evidence>
<reference evidence="1" key="1">
    <citation type="submission" date="2013-05" db="EMBL/GenBank/DDBJ databases">
        <authorList>
            <person name="Yim A.K.Y."/>
            <person name="Chan T.F."/>
            <person name="Ji K.M."/>
            <person name="Liu X.Y."/>
            <person name="Zhou J.W."/>
            <person name="Li R.Q."/>
            <person name="Yang K.Y."/>
            <person name="Li J."/>
            <person name="Li M."/>
            <person name="Law P.T.W."/>
            <person name="Wu Y.L."/>
            <person name="Cai Z.L."/>
            <person name="Qin H."/>
            <person name="Bao Y."/>
            <person name="Leung R.K.K."/>
            <person name="Ng P.K.S."/>
            <person name="Zou J."/>
            <person name="Zhong X.J."/>
            <person name="Ran P.X."/>
            <person name="Zhong N.S."/>
            <person name="Liu Z.G."/>
            <person name="Tsui S.K.W."/>
        </authorList>
    </citation>
    <scope>NUCLEOTIDE SEQUENCE</scope>
    <source>
        <strain evidence="1">Derf</strain>
        <tissue evidence="1">Whole organism</tissue>
    </source>
</reference>
<dbReference type="Proteomes" id="UP000790347">
    <property type="component" value="Unassembled WGS sequence"/>
</dbReference>
<reference evidence="1" key="2">
    <citation type="journal article" date="2022" name="Res Sq">
        <title>Comparative Genomics Reveals Insights into the Divergent Evolution of Astigmatic Mites and Household Pest Adaptations.</title>
        <authorList>
            <person name="Xiong Q."/>
            <person name="Wan A.T.-Y."/>
            <person name="Liu X.-Y."/>
            <person name="Fung C.S.-H."/>
            <person name="Xiao X."/>
            <person name="Malainual N."/>
            <person name="Hou J."/>
            <person name="Wang L."/>
            <person name="Wang M."/>
            <person name="Yang K."/>
            <person name="Cui Y."/>
            <person name="Leung E."/>
            <person name="Nong W."/>
            <person name="Shin S.-K."/>
            <person name="Au S."/>
            <person name="Jeong K.Y."/>
            <person name="Chew F.T."/>
            <person name="Hui J."/>
            <person name="Leung T.F."/>
            <person name="Tungtrongchitr A."/>
            <person name="Zhong N."/>
            <person name="Liu Z."/>
            <person name="Tsui S."/>
        </authorList>
    </citation>
    <scope>NUCLEOTIDE SEQUENCE</scope>
    <source>
        <strain evidence="1">Derf</strain>
        <tissue evidence="1">Whole organism</tissue>
    </source>
</reference>
<proteinExistence type="predicted"/>
<dbReference type="EMBL" id="ASGP02000003">
    <property type="protein sequence ID" value="KAH9515983.1"/>
    <property type="molecule type" value="Genomic_DNA"/>
</dbReference>
<gene>
    <name evidence="1" type="ORF">DERF_006749</name>
</gene>
<comment type="caution">
    <text evidence="1">The sequence shown here is derived from an EMBL/GenBank/DDBJ whole genome shotgun (WGS) entry which is preliminary data.</text>
</comment>
<protein>
    <submittedName>
        <fullName evidence="1">Uncharacterized protein</fullName>
    </submittedName>
</protein>
<evidence type="ECO:0000313" key="1">
    <source>
        <dbReference type="EMBL" id="KAH9515983.1"/>
    </source>
</evidence>
<sequence>MTDIFSFFSHFEFVIYHQLMFICVNRMIKTKKQQQQQQQQQKRIFCSTTPLPPTTTTTIIIKNSNHQILITS</sequence>
<keyword evidence="2" id="KW-1185">Reference proteome</keyword>